<name>A0AAN0MCX5_9RHOB</name>
<proteinExistence type="predicted"/>
<sequence length="109" mass="11887">MFWIRIERPILSVVRVTDLNFGSQDIYDVAMLFSGALDQLAAALPAKLVFAALGDPDARQTAVRVRDIEKMVGAMLVRRPLFITGNTLSVHRGKAVLHLDISGVGAANR</sequence>
<evidence type="ECO:0000313" key="2">
    <source>
        <dbReference type="Proteomes" id="UP001470809"/>
    </source>
</evidence>
<accession>A0AAN0MCX5</accession>
<keyword evidence="2" id="KW-1185">Reference proteome</keyword>
<protein>
    <submittedName>
        <fullName evidence="1">Uncharacterized protein</fullName>
    </submittedName>
</protein>
<evidence type="ECO:0000313" key="1">
    <source>
        <dbReference type="EMBL" id="WZU69199.1"/>
    </source>
</evidence>
<organism evidence="1 2">
    <name type="scientific">Yoonia rhodophyticola</name>
    <dbReference type="NCBI Taxonomy" id="3137370"/>
    <lineage>
        <taxon>Bacteria</taxon>
        <taxon>Pseudomonadati</taxon>
        <taxon>Pseudomonadota</taxon>
        <taxon>Alphaproteobacteria</taxon>
        <taxon>Rhodobacterales</taxon>
        <taxon>Paracoccaceae</taxon>
        <taxon>Yoonia</taxon>
    </lineage>
</organism>
<dbReference type="KEGG" id="yrh:AABB31_10330"/>
<dbReference type="EMBL" id="CP151767">
    <property type="protein sequence ID" value="WZU69199.1"/>
    <property type="molecule type" value="Genomic_DNA"/>
</dbReference>
<dbReference type="Proteomes" id="UP001470809">
    <property type="component" value="Chromosome"/>
</dbReference>
<dbReference type="RefSeq" id="WP_342078490.1">
    <property type="nucleotide sequence ID" value="NZ_CP151767.2"/>
</dbReference>
<reference evidence="1" key="1">
    <citation type="submission" date="2024-08" db="EMBL/GenBank/DDBJ databases">
        <title>Phylogenomic analyses of a clade within the roseobacter group suggest taxonomic reassignments of species of the genera Aestuariivita, Citreicella, Loktanella, Nautella, Pelagibaca, Ruegeria, Thalassobius, Thiobacimonas and Tropicibacter, and the proposal o.</title>
        <authorList>
            <person name="Jeon C.O."/>
        </authorList>
    </citation>
    <scope>NUCLEOTIDE SEQUENCE</scope>
    <source>
        <strain evidence="1">SS1-5</strain>
    </source>
</reference>
<gene>
    <name evidence="1" type="ORF">AABB31_10330</name>
</gene>
<dbReference type="AlphaFoldDB" id="A0AAN0MCX5"/>